<sequence>MTWTDEPVANGLRTDHPWPNLPFVDDGHIPIEDPDAVEGLGRGAGGGLWGRCDRDTATGEWAAFTTDPKNHDFAWVLRFHPEHGLSVLLYRDDDGAGAHDEWFGDKALMTRLGGYWWDGTTWYRPRQVMNWATESYMRRPVSRPTVITAADLLDDSCRPERGTVAKIVGFTPGPPVPPQQWRHDLARWAQHRSDRPGALALEQCVVTLNAPELAESALLGVEEFAAEAGIAAATLRAYIARDEADIPEPQVTDGGRKRWSRPVVTDWLEQRRRAPGNAAAVLAGNDTADENASGSISPALRRLWTRLTTMLLRELWEQPAARRRWSRPFRNEQAANDLAEQLGWVAAVNADAAIPVNDLAWMIQQGVLWELQRFRDTMSVVGHVSLTRQAGHALGWFIEQAPGRVPALFGAIVRHAKDDLDIPADVVEKSLRQSLMSHGGMPPERVDEFFAVTFPPQK</sequence>
<protein>
    <submittedName>
        <fullName evidence="1">Uncharacterized protein</fullName>
    </submittedName>
</protein>
<organism evidence="1 2">
    <name type="scientific">Amycolatopsis australiensis</name>
    <dbReference type="NCBI Taxonomy" id="546364"/>
    <lineage>
        <taxon>Bacteria</taxon>
        <taxon>Bacillati</taxon>
        <taxon>Actinomycetota</taxon>
        <taxon>Actinomycetes</taxon>
        <taxon>Pseudonocardiales</taxon>
        <taxon>Pseudonocardiaceae</taxon>
        <taxon>Amycolatopsis</taxon>
    </lineage>
</organism>
<keyword evidence="2" id="KW-1185">Reference proteome</keyword>
<gene>
    <name evidence="1" type="ORF">SAMN04489730_0068</name>
</gene>
<evidence type="ECO:0000313" key="2">
    <source>
        <dbReference type="Proteomes" id="UP000182740"/>
    </source>
</evidence>
<evidence type="ECO:0000313" key="1">
    <source>
        <dbReference type="EMBL" id="SFW11893.1"/>
    </source>
</evidence>
<accession>A0A1K1LLW4</accession>
<proteinExistence type="predicted"/>
<dbReference type="EMBL" id="FPJG01000001">
    <property type="protein sequence ID" value="SFW11893.1"/>
    <property type="molecule type" value="Genomic_DNA"/>
</dbReference>
<dbReference type="Proteomes" id="UP000182740">
    <property type="component" value="Unassembled WGS sequence"/>
</dbReference>
<reference evidence="2" key="1">
    <citation type="submission" date="2016-11" db="EMBL/GenBank/DDBJ databases">
        <authorList>
            <person name="Varghese N."/>
            <person name="Submissions S."/>
        </authorList>
    </citation>
    <scope>NUCLEOTIDE SEQUENCE [LARGE SCALE GENOMIC DNA]</scope>
    <source>
        <strain evidence="2">DSM 44671</strain>
    </source>
</reference>
<dbReference type="AlphaFoldDB" id="A0A1K1LLW4"/>
<dbReference type="RefSeq" id="WP_072474344.1">
    <property type="nucleotide sequence ID" value="NZ_FPJG01000001.1"/>
</dbReference>
<name>A0A1K1LLW4_9PSEU</name>